<dbReference type="Proteomes" id="UP000298030">
    <property type="component" value="Unassembled WGS sequence"/>
</dbReference>
<evidence type="ECO:0000259" key="2">
    <source>
        <dbReference type="Pfam" id="PF20151"/>
    </source>
</evidence>
<accession>A0A4Y7TF34</accession>
<evidence type="ECO:0000313" key="3">
    <source>
        <dbReference type="EMBL" id="TEB32172.1"/>
    </source>
</evidence>
<evidence type="ECO:0000313" key="4">
    <source>
        <dbReference type="Proteomes" id="UP000298030"/>
    </source>
</evidence>
<keyword evidence="1" id="KW-0812">Transmembrane</keyword>
<keyword evidence="1" id="KW-0472">Membrane</keyword>
<feature type="domain" description="DUF6533" evidence="2">
    <location>
        <begin position="32"/>
        <end position="76"/>
    </location>
</feature>
<proteinExistence type="predicted"/>
<feature type="transmembrane region" description="Helical" evidence="1">
    <location>
        <begin position="66"/>
        <end position="85"/>
    </location>
</feature>
<dbReference type="EMBL" id="QPFP01000016">
    <property type="protein sequence ID" value="TEB32172.1"/>
    <property type="molecule type" value="Genomic_DNA"/>
</dbReference>
<organism evidence="3 4">
    <name type="scientific">Coprinellus micaceus</name>
    <name type="common">Glistening ink-cap mushroom</name>
    <name type="synonym">Coprinus micaceus</name>
    <dbReference type="NCBI Taxonomy" id="71717"/>
    <lineage>
        <taxon>Eukaryota</taxon>
        <taxon>Fungi</taxon>
        <taxon>Dikarya</taxon>
        <taxon>Basidiomycota</taxon>
        <taxon>Agaricomycotina</taxon>
        <taxon>Agaricomycetes</taxon>
        <taxon>Agaricomycetidae</taxon>
        <taxon>Agaricales</taxon>
        <taxon>Agaricineae</taxon>
        <taxon>Psathyrellaceae</taxon>
        <taxon>Coprinellus</taxon>
    </lineage>
</organism>
<dbReference type="OrthoDB" id="3350812at2759"/>
<feature type="transmembrane region" description="Helical" evidence="1">
    <location>
        <begin position="179"/>
        <end position="201"/>
    </location>
</feature>
<dbReference type="Pfam" id="PF20151">
    <property type="entry name" value="DUF6533"/>
    <property type="match status" value="1"/>
</dbReference>
<comment type="caution">
    <text evidence="3">The sequence shown here is derived from an EMBL/GenBank/DDBJ whole genome shotgun (WGS) entry which is preliminary data.</text>
</comment>
<feature type="transmembrane region" description="Helical" evidence="1">
    <location>
        <begin position="97"/>
        <end position="120"/>
    </location>
</feature>
<feature type="transmembrane region" description="Helical" evidence="1">
    <location>
        <begin position="132"/>
        <end position="155"/>
    </location>
</feature>
<gene>
    <name evidence="3" type="ORF">FA13DRAFT_287702</name>
</gene>
<sequence>MSMLTGAQSAAAQVTALEYIIDGYNATKYTNYLGVGGFALIVADYLHTLPDEVRLMWPSPLSTPKVLFYILRYYLFIHHVLTVLYGERVDLTPEECYAGFVRVTVSSAIVITIAEAILFLRVYAFSGKQRSMLIYLSIQFVAVHAGVFGVLARYISTVKYVKYPFNNMTCMPSTGESELLGITFALLLTSVVVVMLMMMYIAFLKHRDLNNALMMIFYRDGIFYFICISALASTNIFVNFFAPHGYKFLFVQTEVDIHVILATRMLLHLRRWAERERVGATANGRTPQTRSSFVCGSEEPVDYATSLDYWATDFGDADDVGYELARKDQKSPQSPSSSDHLV</sequence>
<keyword evidence="1" id="KW-1133">Transmembrane helix</keyword>
<dbReference type="InterPro" id="IPR045340">
    <property type="entry name" value="DUF6533"/>
</dbReference>
<evidence type="ECO:0000256" key="1">
    <source>
        <dbReference type="SAM" id="Phobius"/>
    </source>
</evidence>
<feature type="transmembrane region" description="Helical" evidence="1">
    <location>
        <begin position="222"/>
        <end position="242"/>
    </location>
</feature>
<keyword evidence="4" id="KW-1185">Reference proteome</keyword>
<name>A0A4Y7TF34_COPMI</name>
<dbReference type="AlphaFoldDB" id="A0A4Y7TF34"/>
<reference evidence="3 4" key="1">
    <citation type="journal article" date="2019" name="Nat. Ecol. Evol.">
        <title>Megaphylogeny resolves global patterns of mushroom evolution.</title>
        <authorList>
            <person name="Varga T."/>
            <person name="Krizsan K."/>
            <person name="Foldi C."/>
            <person name="Dima B."/>
            <person name="Sanchez-Garcia M."/>
            <person name="Sanchez-Ramirez S."/>
            <person name="Szollosi G.J."/>
            <person name="Szarkandi J.G."/>
            <person name="Papp V."/>
            <person name="Albert L."/>
            <person name="Andreopoulos W."/>
            <person name="Angelini C."/>
            <person name="Antonin V."/>
            <person name="Barry K.W."/>
            <person name="Bougher N.L."/>
            <person name="Buchanan P."/>
            <person name="Buyck B."/>
            <person name="Bense V."/>
            <person name="Catcheside P."/>
            <person name="Chovatia M."/>
            <person name="Cooper J."/>
            <person name="Damon W."/>
            <person name="Desjardin D."/>
            <person name="Finy P."/>
            <person name="Geml J."/>
            <person name="Haridas S."/>
            <person name="Hughes K."/>
            <person name="Justo A."/>
            <person name="Karasinski D."/>
            <person name="Kautmanova I."/>
            <person name="Kiss B."/>
            <person name="Kocsube S."/>
            <person name="Kotiranta H."/>
            <person name="LaButti K.M."/>
            <person name="Lechner B.E."/>
            <person name="Liimatainen K."/>
            <person name="Lipzen A."/>
            <person name="Lukacs Z."/>
            <person name="Mihaltcheva S."/>
            <person name="Morgado L.N."/>
            <person name="Niskanen T."/>
            <person name="Noordeloos M.E."/>
            <person name="Ohm R.A."/>
            <person name="Ortiz-Santana B."/>
            <person name="Ovrebo C."/>
            <person name="Racz N."/>
            <person name="Riley R."/>
            <person name="Savchenko A."/>
            <person name="Shiryaev A."/>
            <person name="Soop K."/>
            <person name="Spirin V."/>
            <person name="Szebenyi C."/>
            <person name="Tomsovsky M."/>
            <person name="Tulloss R.E."/>
            <person name="Uehling J."/>
            <person name="Grigoriev I.V."/>
            <person name="Vagvolgyi C."/>
            <person name="Papp T."/>
            <person name="Martin F.M."/>
            <person name="Miettinen O."/>
            <person name="Hibbett D.S."/>
            <person name="Nagy L.G."/>
        </authorList>
    </citation>
    <scope>NUCLEOTIDE SEQUENCE [LARGE SCALE GENOMIC DNA]</scope>
    <source>
        <strain evidence="3 4">FP101781</strain>
    </source>
</reference>
<protein>
    <recommendedName>
        <fullName evidence="2">DUF6533 domain-containing protein</fullName>
    </recommendedName>
</protein>